<keyword evidence="1 2" id="KW-0732">Signal</keyword>
<dbReference type="InterPro" id="IPR017853">
    <property type="entry name" value="GH"/>
</dbReference>
<comment type="caution">
    <text evidence="4">The sequence shown here is derived from an EMBL/GenBank/DDBJ whole genome shotgun (WGS) entry which is preliminary data.</text>
</comment>
<gene>
    <name evidence="4" type="ORF">H8L32_15385</name>
</gene>
<name>A0ABR6ZSP7_9BURK</name>
<feature type="domain" description="Glycosyl hydrolase-like 10" evidence="3">
    <location>
        <begin position="75"/>
        <end position="395"/>
    </location>
</feature>
<dbReference type="SUPFAM" id="SSF51445">
    <property type="entry name" value="(Trans)glycosidases"/>
    <property type="match status" value="1"/>
</dbReference>
<dbReference type="PANTHER" id="PTHR43405:SF1">
    <property type="entry name" value="GLYCOSYL HYDROLASE DIGH"/>
    <property type="match status" value="1"/>
</dbReference>
<dbReference type="InterPro" id="IPR003790">
    <property type="entry name" value="GHL10"/>
</dbReference>
<dbReference type="PANTHER" id="PTHR43405">
    <property type="entry name" value="GLYCOSYL HYDROLASE DIGH"/>
    <property type="match status" value="1"/>
</dbReference>
<evidence type="ECO:0000256" key="1">
    <source>
        <dbReference type="ARBA" id="ARBA00022729"/>
    </source>
</evidence>
<dbReference type="EMBL" id="JACOGF010000007">
    <property type="protein sequence ID" value="MBC3918872.1"/>
    <property type="molecule type" value="Genomic_DNA"/>
</dbReference>
<dbReference type="Proteomes" id="UP000650424">
    <property type="component" value="Unassembled WGS sequence"/>
</dbReference>
<protein>
    <submittedName>
        <fullName evidence="4">Family 10 glycosylhydrolase</fullName>
    </submittedName>
</protein>
<dbReference type="InterPro" id="IPR052177">
    <property type="entry name" value="Divisome_Glycosyl_Hydrolase"/>
</dbReference>
<proteinExistence type="predicted"/>
<dbReference type="Pfam" id="PF02638">
    <property type="entry name" value="GHL10"/>
    <property type="match status" value="1"/>
</dbReference>
<evidence type="ECO:0000259" key="3">
    <source>
        <dbReference type="Pfam" id="PF02638"/>
    </source>
</evidence>
<keyword evidence="5" id="KW-1185">Reference proteome</keyword>
<evidence type="ECO:0000313" key="4">
    <source>
        <dbReference type="EMBL" id="MBC3918872.1"/>
    </source>
</evidence>
<feature type="chain" id="PRO_5045361267" evidence="2">
    <location>
        <begin position="33"/>
        <end position="539"/>
    </location>
</feature>
<sequence length="539" mass="60790">MFSFQNFAFTASSLKKIRLPLLASSMAAMLLACSTAPEKPLPIVKGNKTDLTIVPQNAPVNFPVMPREAPPLPREFRAAWVSTVANIDWPSRRDLNSDKQKAEAITILDNAVQLKLNAIVLQVRPAADAIYPSGIEPWSEFLTGEQGRPPQPYYDPLQFWVEQAHARGLELHAWFNPYRSRTAQSKSVLASNHISRIAPQAVKTYGDLQWMDPGEPFAMQQTLNVIIDVVHRYDVDGIHIDDYFYPYPIKAANGNEVDFPDDPSWIAYLQSGGRMARADWRRSNVNHLVETVNLRVHQEKPWVKFGVSPFGIGRPDRLPAGISGFSQYDKLYADVELWLANGWLDYLAPQLYWPIGQAPQAFKVLHDYWLEQNVMARHVWPGLYTSRIDNSDKSWTADEILNQVDAMREKGGNGHVHFSMAALNQNRKDIRKRLAAEKYTSQALIPASPWLDKKLPGSPVLELSEDKKSLQVSIPDPANTRLLAIWKRTGQQWLFSVVPAQSMRLDLSDDPQAGAIRQITVSAISRTGQESMRSSYSLP</sequence>
<evidence type="ECO:0000313" key="5">
    <source>
        <dbReference type="Proteomes" id="UP000650424"/>
    </source>
</evidence>
<evidence type="ECO:0000256" key="2">
    <source>
        <dbReference type="SAM" id="SignalP"/>
    </source>
</evidence>
<feature type="signal peptide" evidence="2">
    <location>
        <begin position="1"/>
        <end position="32"/>
    </location>
</feature>
<dbReference type="Gene3D" id="3.20.20.80">
    <property type="entry name" value="Glycosidases"/>
    <property type="match status" value="1"/>
</dbReference>
<accession>A0ABR6ZSP7</accession>
<reference evidence="4 5" key="1">
    <citation type="submission" date="2020-08" db="EMBL/GenBank/DDBJ databases">
        <title>Novel species isolated from subtropical streams in China.</title>
        <authorList>
            <person name="Lu H."/>
        </authorList>
    </citation>
    <scope>NUCLEOTIDE SEQUENCE [LARGE SCALE GENOMIC DNA]</scope>
    <source>
        <strain evidence="4 5">CY18W</strain>
    </source>
</reference>
<dbReference type="RefSeq" id="WP_186948127.1">
    <property type="nucleotide sequence ID" value="NZ_JACOGF010000007.1"/>
</dbReference>
<organism evidence="4 5">
    <name type="scientific">Undibacterium hunanense</name>
    <dbReference type="NCBI Taxonomy" id="2762292"/>
    <lineage>
        <taxon>Bacteria</taxon>
        <taxon>Pseudomonadati</taxon>
        <taxon>Pseudomonadota</taxon>
        <taxon>Betaproteobacteria</taxon>
        <taxon>Burkholderiales</taxon>
        <taxon>Oxalobacteraceae</taxon>
        <taxon>Undibacterium</taxon>
    </lineage>
</organism>